<dbReference type="Proteomes" id="UP001185254">
    <property type="component" value="Unassembled WGS sequence"/>
</dbReference>
<reference evidence="1 2" key="1">
    <citation type="submission" date="2023-07" db="EMBL/GenBank/DDBJ databases">
        <title>Sorghum-associated microbial communities from plants grown in Nebraska, USA.</title>
        <authorList>
            <person name="Schachtman D."/>
        </authorList>
    </citation>
    <scope>NUCLEOTIDE SEQUENCE [LARGE SCALE GENOMIC DNA]</scope>
    <source>
        <strain evidence="1 2">DS1039</strain>
    </source>
</reference>
<comment type="caution">
    <text evidence="1">The sequence shown here is derived from an EMBL/GenBank/DDBJ whole genome shotgun (WGS) entry which is preliminary data.</text>
</comment>
<sequence length="285" mass="30430">MQEPAIFQIVDGAGTVHHSRLTSAQCDAFMTVMLGGGQFPGLRSERMDAAAPASSDTGTPAIAAAFAAEQAYSKALSEIEPGAEREVLQEAIDAHGKASECLERARQVVERAKAFVDARKLELDVLTAARDNEIEASGANLAEMIKTGGPVLEAYRCIDSRAVANAERAHQEASAALDHLKAEQDAADTAYTSAESAVRLAIMAVKRSDVDAMTKRLIDVKAEYMALASAVDAARFSDVPTTQEALEALRIEAPHAGHIDAAAKRWHAYSTALREDPQATWEAQQ</sequence>
<evidence type="ECO:0000313" key="2">
    <source>
        <dbReference type="Proteomes" id="UP001185254"/>
    </source>
</evidence>
<proteinExistence type="predicted"/>
<dbReference type="RefSeq" id="WP_310067845.1">
    <property type="nucleotide sequence ID" value="NZ_JAVDQN010000003.1"/>
</dbReference>
<dbReference type="EMBL" id="JAVDQN010000003">
    <property type="protein sequence ID" value="MDR6377320.1"/>
    <property type="molecule type" value="Genomic_DNA"/>
</dbReference>
<organism evidence="1 2">
    <name type="scientific">Paraburkholderia caledonica</name>
    <dbReference type="NCBI Taxonomy" id="134536"/>
    <lineage>
        <taxon>Bacteria</taxon>
        <taxon>Pseudomonadati</taxon>
        <taxon>Pseudomonadota</taxon>
        <taxon>Betaproteobacteria</taxon>
        <taxon>Burkholderiales</taxon>
        <taxon>Burkholderiaceae</taxon>
        <taxon>Paraburkholderia</taxon>
    </lineage>
</organism>
<name>A0ABU1L290_9BURK</name>
<evidence type="ECO:0000313" key="1">
    <source>
        <dbReference type="EMBL" id="MDR6377320.1"/>
    </source>
</evidence>
<gene>
    <name evidence="1" type="ORF">J2776_004020</name>
</gene>
<protein>
    <submittedName>
        <fullName evidence="1">Uncharacterized protein</fullName>
    </submittedName>
</protein>
<keyword evidence="2" id="KW-1185">Reference proteome</keyword>
<accession>A0ABU1L290</accession>